<evidence type="ECO:0000256" key="4">
    <source>
        <dbReference type="RuleBase" id="RU362057"/>
    </source>
</evidence>
<comment type="caution">
    <text evidence="5">The sequence shown here is derived from an EMBL/GenBank/DDBJ whole genome shotgun (WGS) entry which is preliminary data.</text>
</comment>
<dbReference type="PANTHER" id="PTHR48048:SF89">
    <property type="entry name" value="GLYCOSYLTRANSFERASE"/>
    <property type="match status" value="1"/>
</dbReference>
<organism evidence="5 6">
    <name type="scientific">Iris pallida</name>
    <name type="common">Sweet iris</name>
    <dbReference type="NCBI Taxonomy" id="29817"/>
    <lineage>
        <taxon>Eukaryota</taxon>
        <taxon>Viridiplantae</taxon>
        <taxon>Streptophyta</taxon>
        <taxon>Embryophyta</taxon>
        <taxon>Tracheophyta</taxon>
        <taxon>Spermatophyta</taxon>
        <taxon>Magnoliopsida</taxon>
        <taxon>Liliopsida</taxon>
        <taxon>Asparagales</taxon>
        <taxon>Iridaceae</taxon>
        <taxon>Iridoideae</taxon>
        <taxon>Irideae</taxon>
        <taxon>Iris</taxon>
    </lineage>
</organism>
<keyword evidence="2 3" id="KW-0808">Transferase</keyword>
<protein>
    <recommendedName>
        <fullName evidence="4">Glycosyltransferase</fullName>
        <ecNumber evidence="4">2.4.1.-</ecNumber>
    </recommendedName>
</protein>
<dbReference type="EC" id="2.4.1.-" evidence="4"/>
<evidence type="ECO:0000313" key="5">
    <source>
        <dbReference type="EMBL" id="KAJ6798079.1"/>
    </source>
</evidence>
<dbReference type="PANTHER" id="PTHR48048">
    <property type="entry name" value="GLYCOSYLTRANSFERASE"/>
    <property type="match status" value="1"/>
</dbReference>
<evidence type="ECO:0000256" key="1">
    <source>
        <dbReference type="ARBA" id="ARBA00009995"/>
    </source>
</evidence>
<dbReference type="CDD" id="cd03784">
    <property type="entry name" value="GT1_Gtf-like"/>
    <property type="match status" value="1"/>
</dbReference>
<dbReference type="InterPro" id="IPR035595">
    <property type="entry name" value="UDP_glycos_trans_CS"/>
</dbReference>
<keyword evidence="6" id="KW-1185">Reference proteome</keyword>
<keyword evidence="3" id="KW-0328">Glycosyltransferase</keyword>
<dbReference type="Proteomes" id="UP001140949">
    <property type="component" value="Unassembled WGS sequence"/>
</dbReference>
<dbReference type="AlphaFoldDB" id="A0AAX6E295"/>
<dbReference type="InterPro" id="IPR002213">
    <property type="entry name" value="UDP_glucos_trans"/>
</dbReference>
<evidence type="ECO:0000256" key="3">
    <source>
        <dbReference type="RuleBase" id="RU003718"/>
    </source>
</evidence>
<comment type="similarity">
    <text evidence="1 3">Belongs to the UDP-glycosyltransferase family.</text>
</comment>
<dbReference type="Gene3D" id="3.40.50.2000">
    <property type="entry name" value="Glycogen Phosphorylase B"/>
    <property type="match status" value="2"/>
</dbReference>
<gene>
    <name evidence="5" type="ORF">M6B38_213185</name>
</gene>
<name>A0AAX6E295_IRIPA</name>
<dbReference type="FunFam" id="3.40.50.2000:FF:000020">
    <property type="entry name" value="Glycosyltransferase"/>
    <property type="match status" value="1"/>
</dbReference>
<dbReference type="PROSITE" id="PS00375">
    <property type="entry name" value="UDPGT"/>
    <property type="match status" value="1"/>
</dbReference>
<dbReference type="SUPFAM" id="SSF53756">
    <property type="entry name" value="UDP-Glycosyltransferase/glycogen phosphorylase"/>
    <property type="match status" value="1"/>
</dbReference>
<evidence type="ECO:0000256" key="2">
    <source>
        <dbReference type="ARBA" id="ARBA00022679"/>
    </source>
</evidence>
<accession>A0AAX6E295</accession>
<dbReference type="InterPro" id="IPR050481">
    <property type="entry name" value="UDP-glycosyltransf_plant"/>
</dbReference>
<proteinExistence type="inferred from homology"/>
<sequence>MIHRCYFISTRYNPATQPKKRRSMQLKESVVLFPSVGMGHIIPMVELAKLFIGQGFSVTIVVVEPPVDVSITNAPFISRVSSEYPSISFHRLPKVVSPAASRPPVVVHFETLRLACPHLLDFLKTIRSTSNVRALVLDMFCTSALDVADELGLPSYFFFASGASALAAFLLLPTLQSKLDGNFRDLGSSPVHFPGLPPVPASDLLIHIQERGEANDAIMFHFKRLPKAKGIMINTMEWLEKRAVEALANEDCLPDRSMPPVYCIGPLVANGSNGGEGEGERHRCLAWLDAQPEKSVVFLCFGSMGSFSAEQVKEMAIGLERSGQQFLWVVRSPPPKDDPAARPGARPEPDLEALLPEGFLERTRGKGMVVKSWAPQAAVLAHRSVGGFVSHCGWNSTLEAVSSGVPIIAWPLYAEQRMNKVFLVEEAKLAVAMEWCDKDVVSAEEVEKKIRRLMESEDGKAMKDRAVEAKEKAVAAWKEDGSSSLAWLELVRAVRRVHSYGCNNFY</sequence>
<reference evidence="5" key="2">
    <citation type="submission" date="2023-04" db="EMBL/GenBank/DDBJ databases">
        <authorList>
            <person name="Bruccoleri R.E."/>
            <person name="Oakeley E.J."/>
            <person name="Faust A.-M."/>
            <person name="Dessus-Babus S."/>
            <person name="Altorfer M."/>
            <person name="Burckhardt D."/>
            <person name="Oertli M."/>
            <person name="Naumann U."/>
            <person name="Petersen F."/>
            <person name="Wong J."/>
        </authorList>
    </citation>
    <scope>NUCLEOTIDE SEQUENCE</scope>
    <source>
        <strain evidence="5">GSM-AAB239-AS_SAM_17_03QT</strain>
        <tissue evidence="5">Leaf</tissue>
    </source>
</reference>
<dbReference type="Pfam" id="PF00201">
    <property type="entry name" value="UDPGT"/>
    <property type="match status" value="1"/>
</dbReference>
<dbReference type="EMBL" id="JANAVB010040418">
    <property type="protein sequence ID" value="KAJ6798079.1"/>
    <property type="molecule type" value="Genomic_DNA"/>
</dbReference>
<evidence type="ECO:0000313" key="6">
    <source>
        <dbReference type="Proteomes" id="UP001140949"/>
    </source>
</evidence>
<reference evidence="5" key="1">
    <citation type="journal article" date="2023" name="GigaByte">
        <title>Genome assembly of the bearded iris, Iris pallida Lam.</title>
        <authorList>
            <person name="Bruccoleri R.E."/>
            <person name="Oakeley E.J."/>
            <person name="Faust A.M.E."/>
            <person name="Altorfer M."/>
            <person name="Dessus-Babus S."/>
            <person name="Burckhardt D."/>
            <person name="Oertli M."/>
            <person name="Naumann U."/>
            <person name="Petersen F."/>
            <person name="Wong J."/>
        </authorList>
    </citation>
    <scope>NUCLEOTIDE SEQUENCE</scope>
    <source>
        <strain evidence="5">GSM-AAB239-AS_SAM_17_03QT</strain>
    </source>
</reference>
<dbReference type="GO" id="GO:0035251">
    <property type="term" value="F:UDP-glucosyltransferase activity"/>
    <property type="evidence" value="ECO:0007669"/>
    <property type="project" value="InterPro"/>
</dbReference>